<dbReference type="PRINTS" id="PR01652">
    <property type="entry name" value="SHAPEPROTEIN"/>
</dbReference>
<dbReference type="InterPro" id="IPR056546">
    <property type="entry name" value="MreB_MamK-like"/>
</dbReference>
<evidence type="ECO:0000256" key="5">
    <source>
        <dbReference type="ARBA" id="ARBA00023458"/>
    </source>
</evidence>
<dbReference type="NCBIfam" id="NF010539">
    <property type="entry name" value="PRK13927.1"/>
    <property type="match status" value="1"/>
</dbReference>
<evidence type="ECO:0000256" key="6">
    <source>
        <dbReference type="HAMAP-Rule" id="MF_02207"/>
    </source>
</evidence>
<dbReference type="PANTHER" id="PTHR42749:SF1">
    <property type="entry name" value="CELL SHAPE-DETERMINING PROTEIN MREB"/>
    <property type="match status" value="1"/>
</dbReference>
<dbReference type="PANTHER" id="PTHR42749">
    <property type="entry name" value="CELL SHAPE-DETERMINING PROTEIN MREB"/>
    <property type="match status" value="1"/>
</dbReference>
<comment type="function">
    <text evidence="6">Forms membrane-associated dynamic filaments that are essential for cell shape determination. Acts by regulating cell wall synthesis and cell elongation, and thus cell shape. A feedback loop between cell geometry and MreB localization may maintain elongated cell shape by targeting cell wall growth to regions of negative cell wall curvature.</text>
</comment>
<evidence type="ECO:0000256" key="3">
    <source>
        <dbReference type="ARBA" id="ARBA00022840"/>
    </source>
</evidence>
<dbReference type="HAMAP" id="MF_02207">
    <property type="entry name" value="MreB"/>
    <property type="match status" value="1"/>
</dbReference>
<accession>A0ABP3JDM1</accession>
<dbReference type="Proteomes" id="UP001500740">
    <property type="component" value="Unassembled WGS sequence"/>
</dbReference>
<dbReference type="CDD" id="cd10225">
    <property type="entry name" value="ASKHA_NBD_MreB-like"/>
    <property type="match status" value="1"/>
</dbReference>
<keyword evidence="1 6" id="KW-0963">Cytoplasm</keyword>
<evidence type="ECO:0000256" key="4">
    <source>
        <dbReference type="ARBA" id="ARBA00022960"/>
    </source>
</evidence>
<organism evidence="7 8">
    <name type="scientific">Alkalibacillus silvisoli</name>
    <dbReference type="NCBI Taxonomy" id="392823"/>
    <lineage>
        <taxon>Bacteria</taxon>
        <taxon>Bacillati</taxon>
        <taxon>Bacillota</taxon>
        <taxon>Bacilli</taxon>
        <taxon>Bacillales</taxon>
        <taxon>Bacillaceae</taxon>
        <taxon>Alkalibacillus</taxon>
    </lineage>
</organism>
<comment type="caution">
    <text evidence="7">The sequence shown here is derived from an EMBL/GenBank/DDBJ whole genome shotgun (WGS) entry which is preliminary data.</text>
</comment>
<keyword evidence="4 6" id="KW-0133">Cell shape</keyword>
<feature type="binding site" evidence="6">
    <location>
        <begin position="159"/>
        <end position="161"/>
    </location>
    <ligand>
        <name>ATP</name>
        <dbReference type="ChEBI" id="CHEBI:30616"/>
    </ligand>
</feature>
<comment type="similarity">
    <text evidence="5 6">Belongs to the FtsA/MreB family.</text>
</comment>
<sequence>MFANAEIGIDLGTANLLIYSKSKGVVFNEPSVVAVDSKTGNVLAVGHEAKDMIGKTPANITSIRPLKDGVIADYEVTAQMLSEMLKKVSKRVGVSMRKPNVIICAPTGSTSVERRAIENAVKEYGAKHVHIIEEPLAAAIGAGLPVDEPVSNVVVDIGGGTSEVAIISFGGVVSAQSVRVGGDHIDSAIIQYVRKNYNVLIGERTAETIKMEIGYALVEHEPVIIEVRGRDLVAGLPKTITLDSKEIQEAIREPLENILEAIKSTLENCPPELSGDIVDQGITVTGGGALLKGMSDWLSSEVDVPVHIAENPLECVAIGTGKSLQMIHKLQKASK</sequence>
<proteinExistence type="inferred from homology"/>
<dbReference type="Gene3D" id="3.30.420.40">
    <property type="match status" value="3"/>
</dbReference>
<evidence type="ECO:0000313" key="7">
    <source>
        <dbReference type="EMBL" id="GAA0450385.1"/>
    </source>
</evidence>
<dbReference type="InterPro" id="IPR043129">
    <property type="entry name" value="ATPase_NBD"/>
</dbReference>
<evidence type="ECO:0000256" key="2">
    <source>
        <dbReference type="ARBA" id="ARBA00022741"/>
    </source>
</evidence>
<dbReference type="EMBL" id="BAAACZ010000002">
    <property type="protein sequence ID" value="GAA0450385.1"/>
    <property type="molecule type" value="Genomic_DNA"/>
</dbReference>
<feature type="binding site" evidence="6">
    <location>
        <begin position="287"/>
        <end position="290"/>
    </location>
    <ligand>
        <name>ATP</name>
        <dbReference type="ChEBI" id="CHEBI:30616"/>
    </ligand>
</feature>
<comment type="subcellular location">
    <subcellularLocation>
        <location evidence="6">Cytoplasm</location>
    </subcellularLocation>
    <text evidence="6">Membrane-associated.</text>
</comment>
<keyword evidence="3 6" id="KW-0067">ATP-binding</keyword>
<gene>
    <name evidence="7" type="primary">mreBH</name>
    <name evidence="6" type="synonym">mreB</name>
    <name evidence="7" type="ORF">GCM10008935_01000</name>
</gene>
<feature type="binding site" evidence="6">
    <location>
        <begin position="13"/>
        <end position="15"/>
    </location>
    <ligand>
        <name>ATP</name>
        <dbReference type="ChEBI" id="CHEBI:30616"/>
    </ligand>
</feature>
<feature type="binding site" evidence="6">
    <location>
        <begin position="207"/>
        <end position="210"/>
    </location>
    <ligand>
        <name>ATP</name>
        <dbReference type="ChEBI" id="CHEBI:30616"/>
    </ligand>
</feature>
<name>A0ABP3JDM1_9BACI</name>
<keyword evidence="2 6" id="KW-0547">Nucleotide-binding</keyword>
<dbReference type="NCBIfam" id="TIGR00904">
    <property type="entry name" value="mreB"/>
    <property type="match status" value="1"/>
</dbReference>
<dbReference type="NCBIfam" id="NF010540">
    <property type="entry name" value="PRK13929.1"/>
    <property type="match status" value="1"/>
</dbReference>
<dbReference type="Pfam" id="PF06723">
    <property type="entry name" value="MreB_Mbl"/>
    <property type="match status" value="1"/>
</dbReference>
<dbReference type="InterPro" id="IPR004753">
    <property type="entry name" value="MreB"/>
</dbReference>
<keyword evidence="8" id="KW-1185">Reference proteome</keyword>
<evidence type="ECO:0000256" key="1">
    <source>
        <dbReference type="ARBA" id="ARBA00022490"/>
    </source>
</evidence>
<evidence type="ECO:0000313" key="8">
    <source>
        <dbReference type="Proteomes" id="UP001500740"/>
    </source>
</evidence>
<dbReference type="RefSeq" id="WP_343781000.1">
    <property type="nucleotide sequence ID" value="NZ_BAAACZ010000002.1"/>
</dbReference>
<dbReference type="SUPFAM" id="SSF53067">
    <property type="entry name" value="Actin-like ATPase domain"/>
    <property type="match status" value="2"/>
</dbReference>
<reference evidence="8" key="1">
    <citation type="journal article" date="2019" name="Int. J. Syst. Evol. Microbiol.">
        <title>The Global Catalogue of Microorganisms (GCM) 10K type strain sequencing project: providing services to taxonomists for standard genome sequencing and annotation.</title>
        <authorList>
            <consortium name="The Broad Institute Genomics Platform"/>
            <consortium name="The Broad Institute Genome Sequencing Center for Infectious Disease"/>
            <person name="Wu L."/>
            <person name="Ma J."/>
        </authorList>
    </citation>
    <scope>NUCLEOTIDE SEQUENCE [LARGE SCALE GENOMIC DNA]</scope>
    <source>
        <strain evidence="8">JCM 14193</strain>
    </source>
</reference>
<protein>
    <recommendedName>
        <fullName evidence="6">Cell shape-determining protein MreB</fullName>
    </recommendedName>
</protein>
<comment type="subunit">
    <text evidence="6">Forms polymers.</text>
</comment>